<sequence length="127" mass="13992">MNCRLAFFLGIIISQLNTNAQQVCPIIPQPLKAALVSQTFVLNKNTAVAISHDSLASVALYLQQQLLIQTKIPLIIQKRSTLPSIKLSISKKGRKADAYTLSMNNKEVHISGETTKGVFYGIVSFYN</sequence>
<gene>
    <name evidence="4" type="ORF">MKP09_17665</name>
</gene>
<name>A0ABS9SMJ4_9BACT</name>
<keyword evidence="1" id="KW-0378">Hydrolase</keyword>
<dbReference type="Pfam" id="PF02838">
    <property type="entry name" value="Glyco_hydro_20b"/>
    <property type="match status" value="1"/>
</dbReference>
<dbReference type="InterPro" id="IPR029018">
    <property type="entry name" value="Hex-like_dom2"/>
</dbReference>
<reference evidence="4 5" key="1">
    <citation type="submission" date="2022-02" db="EMBL/GenBank/DDBJ databases">
        <authorList>
            <person name="Min J."/>
        </authorList>
    </citation>
    <scope>NUCLEOTIDE SEQUENCE [LARGE SCALE GENOMIC DNA]</scope>
    <source>
        <strain evidence="4 5">GR10-1</strain>
    </source>
</reference>
<evidence type="ECO:0000256" key="1">
    <source>
        <dbReference type="ARBA" id="ARBA00022801"/>
    </source>
</evidence>
<dbReference type="Gene3D" id="3.30.379.10">
    <property type="entry name" value="Chitobiase/beta-hexosaminidase domain 2-like"/>
    <property type="match status" value="1"/>
</dbReference>
<protein>
    <submittedName>
        <fullName evidence="4">Glycoside hydrolase family 20 zincin-like fold domain-containing protein</fullName>
    </submittedName>
</protein>
<dbReference type="Proteomes" id="UP001202248">
    <property type="component" value="Unassembled WGS sequence"/>
</dbReference>
<comment type="caution">
    <text evidence="4">The sequence shown here is derived from an EMBL/GenBank/DDBJ whole genome shotgun (WGS) entry which is preliminary data.</text>
</comment>
<dbReference type="RefSeq" id="WP_240831644.1">
    <property type="nucleotide sequence ID" value="NZ_JAKWBL010000004.1"/>
</dbReference>
<proteinExistence type="predicted"/>
<dbReference type="InterPro" id="IPR015882">
    <property type="entry name" value="HEX_bac_N"/>
</dbReference>
<accession>A0ABS9SMJ4</accession>
<keyword evidence="2" id="KW-0326">Glycosidase</keyword>
<keyword evidence="5" id="KW-1185">Reference proteome</keyword>
<dbReference type="EMBL" id="JAKWBL010000004">
    <property type="protein sequence ID" value="MCH5599603.1"/>
    <property type="molecule type" value="Genomic_DNA"/>
</dbReference>
<evidence type="ECO:0000313" key="5">
    <source>
        <dbReference type="Proteomes" id="UP001202248"/>
    </source>
</evidence>
<evidence type="ECO:0000256" key="2">
    <source>
        <dbReference type="ARBA" id="ARBA00023295"/>
    </source>
</evidence>
<evidence type="ECO:0000259" key="3">
    <source>
        <dbReference type="Pfam" id="PF02838"/>
    </source>
</evidence>
<dbReference type="SUPFAM" id="SSF55545">
    <property type="entry name" value="beta-N-acetylhexosaminidase-like domain"/>
    <property type="match status" value="1"/>
</dbReference>
<feature type="domain" description="Beta-hexosaminidase bacterial type N-terminal" evidence="3">
    <location>
        <begin position="24"/>
        <end position="125"/>
    </location>
</feature>
<organism evidence="4 5">
    <name type="scientific">Niabella ginsengisoli</name>
    <dbReference type="NCBI Taxonomy" id="522298"/>
    <lineage>
        <taxon>Bacteria</taxon>
        <taxon>Pseudomonadati</taxon>
        <taxon>Bacteroidota</taxon>
        <taxon>Chitinophagia</taxon>
        <taxon>Chitinophagales</taxon>
        <taxon>Chitinophagaceae</taxon>
        <taxon>Niabella</taxon>
    </lineage>
</organism>
<evidence type="ECO:0000313" key="4">
    <source>
        <dbReference type="EMBL" id="MCH5599603.1"/>
    </source>
</evidence>